<gene>
    <name evidence="2" type="ORF">CEN46_01670</name>
</gene>
<feature type="domain" description="CopG-like ribbon-helix-helix" evidence="1">
    <location>
        <begin position="17"/>
        <end position="47"/>
    </location>
</feature>
<dbReference type="Pfam" id="PF07878">
    <property type="entry name" value="RHH_5"/>
    <property type="match status" value="1"/>
</dbReference>
<name>A0A2N6LNZ5_9CYAN</name>
<dbReference type="Proteomes" id="UP000235081">
    <property type="component" value="Unassembled WGS sequence"/>
</dbReference>
<comment type="caution">
    <text evidence="2">The sequence shown here is derived from an EMBL/GenBank/DDBJ whole genome shotgun (WGS) entry which is preliminary data.</text>
</comment>
<evidence type="ECO:0000313" key="3">
    <source>
        <dbReference type="Proteomes" id="UP000235081"/>
    </source>
</evidence>
<dbReference type="RefSeq" id="WP_096680208.1">
    <property type="nucleotide sequence ID" value="NZ_NMQE01000037.1"/>
</dbReference>
<dbReference type="SUPFAM" id="SSF47598">
    <property type="entry name" value="Ribbon-helix-helix"/>
    <property type="match status" value="1"/>
</dbReference>
<organism evidence="2 3">
    <name type="scientific">Fischerella thermalis CCMEE 5318</name>
    <dbReference type="NCBI Taxonomy" id="2019666"/>
    <lineage>
        <taxon>Bacteria</taxon>
        <taxon>Bacillati</taxon>
        <taxon>Cyanobacteriota</taxon>
        <taxon>Cyanophyceae</taxon>
        <taxon>Nostocales</taxon>
        <taxon>Hapalosiphonaceae</taxon>
        <taxon>Fischerella</taxon>
    </lineage>
</organism>
<proteinExistence type="predicted"/>
<dbReference type="GO" id="GO:0006355">
    <property type="term" value="P:regulation of DNA-templated transcription"/>
    <property type="evidence" value="ECO:0007669"/>
    <property type="project" value="InterPro"/>
</dbReference>
<protein>
    <recommendedName>
        <fullName evidence="1">CopG-like ribbon-helix-helix domain-containing protein</fullName>
    </recommendedName>
</protein>
<dbReference type="EMBL" id="NMQE01000037">
    <property type="protein sequence ID" value="PMB27378.1"/>
    <property type="molecule type" value="Genomic_DNA"/>
</dbReference>
<reference evidence="2 3" key="1">
    <citation type="submission" date="2017-07" db="EMBL/GenBank/DDBJ databases">
        <title>Genomes of Fischerella (Mastigocladus) sp. strains.</title>
        <authorList>
            <person name="Miller S.R."/>
        </authorList>
    </citation>
    <scope>NUCLEOTIDE SEQUENCE [LARGE SCALE GENOMIC DNA]</scope>
    <source>
        <strain evidence="2 3">CCMEE 5318</strain>
    </source>
</reference>
<evidence type="ECO:0000259" key="1">
    <source>
        <dbReference type="Pfam" id="PF07878"/>
    </source>
</evidence>
<dbReference type="InterPro" id="IPR010985">
    <property type="entry name" value="Ribbon_hlx_hlx"/>
</dbReference>
<evidence type="ECO:0000313" key="2">
    <source>
        <dbReference type="EMBL" id="PMB27378.1"/>
    </source>
</evidence>
<dbReference type="AlphaFoldDB" id="A0A2N6LNZ5"/>
<accession>A0A2N6LNZ5</accession>
<dbReference type="InterPro" id="IPR012869">
    <property type="entry name" value="RHH_5"/>
</dbReference>
<sequence>MPTKKPRLVLYMNPEKLAELQEWAKQERRTPSNLAIYLIEKALEQRQKEQKQEN</sequence>